<gene>
    <name evidence="2" type="ORF">LHCIRMBIA104_00204</name>
</gene>
<evidence type="ECO:0000259" key="1">
    <source>
        <dbReference type="Pfam" id="PF17966"/>
    </source>
</evidence>
<dbReference type="Proteomes" id="UP000017247">
    <property type="component" value="Unassembled WGS sequence"/>
</dbReference>
<sequence length="100" mass="10694">MPKNKNIVGASEWKSNLKKFDDVTVPELKGYNASANVVKALPIGEEDQVVTVNYVSQAKSVHATKANDANHTPHMQIAIISFIDIDNSGALITSSGELTG</sequence>
<accession>U6F8N4</accession>
<dbReference type="EMBL" id="CBUL010000015">
    <property type="protein sequence ID" value="CDI59614.1"/>
    <property type="molecule type" value="Genomic_DNA"/>
</dbReference>
<reference evidence="2" key="1">
    <citation type="submission" date="2013-09" db="EMBL/GenBank/DDBJ databases">
        <title>Draft Genome Sequence of five Lactobacillus helveticus strains CIRM-BIA 101T, 103, 104, 951 and 953 isolated from milk product.</title>
        <authorList>
            <person name="Valence F."/>
            <person name="Chuat V."/>
            <person name="Ma L."/>
            <person name="Creno S."/>
            <person name="Falentin H."/>
            <person name="Lortal S."/>
            <person name="Bizet C."/>
            <person name="Clermont D."/>
            <person name="Loux V."/>
            <person name="Bouchier C."/>
            <person name="Cousin S."/>
        </authorList>
    </citation>
    <scope>NUCLEOTIDE SEQUENCE [LARGE SCALE GENOMIC DNA]</scope>
    <source>
        <strain evidence="2">CIRM-BIA 104</strain>
    </source>
</reference>
<dbReference type="AlphaFoldDB" id="U6F8N4"/>
<organism evidence="2 3">
    <name type="scientific">Lactobacillus helveticus CIRM-BIA 104</name>
    <dbReference type="NCBI Taxonomy" id="1226333"/>
    <lineage>
        <taxon>Bacteria</taxon>
        <taxon>Bacillati</taxon>
        <taxon>Bacillota</taxon>
        <taxon>Bacilli</taxon>
        <taxon>Lactobacillales</taxon>
        <taxon>Lactobacillaceae</taxon>
        <taxon>Lactobacillus</taxon>
    </lineage>
</organism>
<protein>
    <recommendedName>
        <fullName evidence="1">Mub B2-like domain-containing protein</fullName>
    </recommendedName>
</protein>
<dbReference type="InterPro" id="IPR041495">
    <property type="entry name" value="Mub_B2"/>
</dbReference>
<proteinExistence type="predicted"/>
<evidence type="ECO:0000313" key="3">
    <source>
        <dbReference type="Proteomes" id="UP000017247"/>
    </source>
</evidence>
<dbReference type="HOGENOM" id="CLU_146639_0_0_9"/>
<evidence type="ECO:0000313" key="2">
    <source>
        <dbReference type="EMBL" id="CDI59614.1"/>
    </source>
</evidence>
<comment type="caution">
    <text evidence="2">The sequence shown here is derived from an EMBL/GenBank/DDBJ whole genome shotgun (WGS) entry which is preliminary data.</text>
</comment>
<dbReference type="RefSeq" id="WP_003626646.1">
    <property type="nucleotide sequence ID" value="NZ_HG530987.1"/>
</dbReference>
<dbReference type="Gene3D" id="2.60.40.4300">
    <property type="match status" value="1"/>
</dbReference>
<dbReference type="Pfam" id="PF17966">
    <property type="entry name" value="Muc_B2"/>
    <property type="match status" value="1"/>
</dbReference>
<feature type="domain" description="Mub B2-like" evidence="1">
    <location>
        <begin position="6"/>
        <end position="56"/>
    </location>
</feature>
<name>U6F8N4_LACHE</name>